<organism evidence="4">
    <name type="scientific">Clastoptera arizonana</name>
    <name type="common">Arizona spittle bug</name>
    <dbReference type="NCBI Taxonomy" id="38151"/>
    <lineage>
        <taxon>Eukaryota</taxon>
        <taxon>Metazoa</taxon>
        <taxon>Ecdysozoa</taxon>
        <taxon>Arthropoda</taxon>
        <taxon>Hexapoda</taxon>
        <taxon>Insecta</taxon>
        <taxon>Pterygota</taxon>
        <taxon>Neoptera</taxon>
        <taxon>Paraneoptera</taxon>
        <taxon>Hemiptera</taxon>
        <taxon>Auchenorrhyncha</taxon>
        <taxon>Cercopoidea</taxon>
        <taxon>Clastopteridae</taxon>
        <taxon>Clastoptera</taxon>
    </lineage>
</organism>
<feature type="transmembrane region" description="Helical" evidence="2">
    <location>
        <begin position="86"/>
        <end position="105"/>
    </location>
</feature>
<evidence type="ECO:0000256" key="1">
    <source>
        <dbReference type="ARBA" id="ARBA00022737"/>
    </source>
</evidence>
<dbReference type="AlphaFoldDB" id="A0A1B6E888"/>
<protein>
    <recommendedName>
        <fullName evidence="3">At5g54830-like domain-containing protein</fullName>
    </recommendedName>
</protein>
<keyword evidence="1" id="KW-0677">Repeat</keyword>
<dbReference type="Pfam" id="PF25489">
    <property type="entry name" value="At5g54830"/>
    <property type="match status" value="1"/>
</dbReference>
<dbReference type="PANTHER" id="PTHR24036">
    <property type="entry name" value="SKELETOR-RELATED"/>
    <property type="match status" value="1"/>
</dbReference>
<evidence type="ECO:0000313" key="4">
    <source>
        <dbReference type="EMBL" id="JAS34162.1"/>
    </source>
</evidence>
<keyword evidence="2" id="KW-1133">Transmembrane helix</keyword>
<sequence length="107" mass="12423">GRYCEWMHKTIDRSSKTETFEEFFQTLRLVCDNGQPANLNWTVPKEAPDLLYYQCYTHNNLGWKIHVVNPGYSISQSENSTAIPPLPFTGIIAFVTLFSIIWSTYNR</sequence>
<dbReference type="InterPro" id="IPR052126">
    <property type="entry name" value="Spindle_Org/Thrombomodulin"/>
</dbReference>
<proteinExistence type="predicted"/>
<dbReference type="PANTHER" id="PTHR24036:SF5">
    <property type="entry name" value="THROMBOMODULIN"/>
    <property type="match status" value="1"/>
</dbReference>
<accession>A0A1B6E888</accession>
<feature type="non-terminal residue" evidence="4">
    <location>
        <position position="1"/>
    </location>
</feature>
<reference evidence="4" key="1">
    <citation type="submission" date="2015-12" db="EMBL/GenBank/DDBJ databases">
        <title>De novo transcriptome assembly of four potential Pierce s Disease insect vectors from Arizona vineyards.</title>
        <authorList>
            <person name="Tassone E.E."/>
        </authorList>
    </citation>
    <scope>NUCLEOTIDE SEQUENCE</scope>
</reference>
<dbReference type="EMBL" id="GEDC01003136">
    <property type="protein sequence ID" value="JAS34162.1"/>
    <property type="molecule type" value="Transcribed_RNA"/>
</dbReference>
<gene>
    <name evidence="4" type="ORF">g.3081</name>
</gene>
<keyword evidence="2" id="KW-0472">Membrane</keyword>
<name>A0A1B6E888_9HEMI</name>
<keyword evidence="2" id="KW-0812">Transmembrane</keyword>
<evidence type="ECO:0000256" key="2">
    <source>
        <dbReference type="SAM" id="Phobius"/>
    </source>
</evidence>
<feature type="domain" description="At5g54830-like" evidence="3">
    <location>
        <begin position="34"/>
        <end position="68"/>
    </location>
</feature>
<evidence type="ECO:0000259" key="3">
    <source>
        <dbReference type="Pfam" id="PF25489"/>
    </source>
</evidence>
<dbReference type="InterPro" id="IPR057443">
    <property type="entry name" value="At5g54830-like"/>
</dbReference>